<accession>A0A1M5S050</accession>
<name>A0A1M5S050_9BACT</name>
<evidence type="ECO:0000259" key="3">
    <source>
        <dbReference type="Pfam" id="PF13505"/>
    </source>
</evidence>
<protein>
    <submittedName>
        <fullName evidence="4">Outer membrane protein beta-barrel domain-containing protein</fullName>
    </submittedName>
</protein>
<dbReference type="OrthoDB" id="945117at2"/>
<gene>
    <name evidence="4" type="ORF">SAMN04488109_3685</name>
</gene>
<dbReference type="Pfam" id="PF13505">
    <property type="entry name" value="OMP_b-brl"/>
    <property type="match status" value="1"/>
</dbReference>
<dbReference type="InterPro" id="IPR011250">
    <property type="entry name" value="OMP/PagP_B-barrel"/>
</dbReference>
<dbReference type="RefSeq" id="WP_073136734.1">
    <property type="nucleotide sequence ID" value="NZ_FQWQ01000002.1"/>
</dbReference>
<dbReference type="Proteomes" id="UP000184212">
    <property type="component" value="Unassembled WGS sequence"/>
</dbReference>
<sequence length="216" mass="23869">MKVRFISLAALCLCLLGPAVHAQTTKGSFLLGGSLGFSSDKDKVSYSSSAFNYESKSTTFSFRPSISYFVIDHLSVGVITPLSYTKIKVEDQQSTSTTYSIGPVVRYYFPLGDQWAVFPEVAYTYGWNWTKSPYFIPTSGSIENLQVNGTTHIFQGGVGLVYFLNPSIGIEGKVYYQSSTDSYDRGKRTGTIQTGNDLTSFNFNVGLQIYFARNAK</sequence>
<evidence type="ECO:0000256" key="2">
    <source>
        <dbReference type="SAM" id="SignalP"/>
    </source>
</evidence>
<feature type="signal peptide" evidence="2">
    <location>
        <begin position="1"/>
        <end position="22"/>
    </location>
</feature>
<dbReference type="AlphaFoldDB" id="A0A1M5S050"/>
<reference evidence="4 5" key="1">
    <citation type="submission" date="2016-11" db="EMBL/GenBank/DDBJ databases">
        <authorList>
            <person name="Jaros S."/>
            <person name="Januszkiewicz K."/>
            <person name="Wedrychowicz H."/>
        </authorList>
    </citation>
    <scope>NUCLEOTIDE SEQUENCE [LARGE SCALE GENOMIC DNA]</scope>
    <source>
        <strain evidence="4 5">DSM 24574</strain>
    </source>
</reference>
<dbReference type="STRING" id="947013.SAMN04488109_3685"/>
<proteinExistence type="predicted"/>
<feature type="chain" id="PRO_5009913611" evidence="2">
    <location>
        <begin position="23"/>
        <end position="216"/>
    </location>
</feature>
<evidence type="ECO:0000313" key="5">
    <source>
        <dbReference type="Proteomes" id="UP000184212"/>
    </source>
</evidence>
<dbReference type="EMBL" id="FQWQ01000002">
    <property type="protein sequence ID" value="SHH32002.1"/>
    <property type="molecule type" value="Genomic_DNA"/>
</dbReference>
<evidence type="ECO:0000256" key="1">
    <source>
        <dbReference type="ARBA" id="ARBA00022729"/>
    </source>
</evidence>
<dbReference type="Gene3D" id="2.40.160.20">
    <property type="match status" value="1"/>
</dbReference>
<organism evidence="4 5">
    <name type="scientific">Chryseolinea serpens</name>
    <dbReference type="NCBI Taxonomy" id="947013"/>
    <lineage>
        <taxon>Bacteria</taxon>
        <taxon>Pseudomonadati</taxon>
        <taxon>Bacteroidota</taxon>
        <taxon>Cytophagia</taxon>
        <taxon>Cytophagales</taxon>
        <taxon>Fulvivirgaceae</taxon>
        <taxon>Chryseolinea</taxon>
    </lineage>
</organism>
<keyword evidence="5" id="KW-1185">Reference proteome</keyword>
<dbReference type="SUPFAM" id="SSF56925">
    <property type="entry name" value="OMPA-like"/>
    <property type="match status" value="1"/>
</dbReference>
<evidence type="ECO:0000313" key="4">
    <source>
        <dbReference type="EMBL" id="SHH32002.1"/>
    </source>
</evidence>
<keyword evidence="1 2" id="KW-0732">Signal</keyword>
<dbReference type="InterPro" id="IPR027385">
    <property type="entry name" value="Beta-barrel_OMP"/>
</dbReference>
<feature type="domain" description="Outer membrane protein beta-barrel" evidence="3">
    <location>
        <begin position="9"/>
        <end position="211"/>
    </location>
</feature>